<dbReference type="GO" id="GO:0005829">
    <property type="term" value="C:cytosol"/>
    <property type="evidence" value="ECO:0007669"/>
    <property type="project" value="TreeGrafter"/>
</dbReference>
<dbReference type="SUPFAM" id="SSF48557">
    <property type="entry name" value="L-aspartase-like"/>
    <property type="match status" value="1"/>
</dbReference>
<accession>A0A3M7P5Q4</accession>
<dbReference type="Pfam" id="PF14698">
    <property type="entry name" value="ASL_C2"/>
    <property type="match status" value="1"/>
</dbReference>
<dbReference type="Proteomes" id="UP000276133">
    <property type="component" value="Unassembled WGS sequence"/>
</dbReference>
<evidence type="ECO:0000256" key="1">
    <source>
        <dbReference type="ARBA" id="ARBA00010755"/>
    </source>
</evidence>
<dbReference type="FunFam" id="1.20.200.10:FF:000015">
    <property type="entry name" value="argininosuccinate lyase isoform X2"/>
    <property type="match status" value="1"/>
</dbReference>
<dbReference type="InterPro" id="IPR024083">
    <property type="entry name" value="Fumarase/histidase_N"/>
</dbReference>
<dbReference type="PANTHER" id="PTHR43814:SF1">
    <property type="entry name" value="ARGININOSUCCINATE LYASE"/>
    <property type="match status" value="1"/>
</dbReference>
<dbReference type="GO" id="GO:0042450">
    <property type="term" value="P:L-arginine biosynthetic process via ornithine"/>
    <property type="evidence" value="ECO:0007669"/>
    <property type="project" value="InterPro"/>
</dbReference>
<evidence type="ECO:0000259" key="2">
    <source>
        <dbReference type="Pfam" id="PF00206"/>
    </source>
</evidence>
<sequence>MEDARNESNRNYSLWGGRFSNEPSDLMKKFNSSLRIDKRLWKQDLTGSKAWARAIQRVGLIDQNELDKIILGLDKISEEWESGCFSAKDDDEDIHTANERRLRELIGDAAMKLHTGRSRNDQVITDVRLWLMQNLDLLKENLKILIKTAVVRAEKEIDVLMSGYTHLQRAQPIRFSHLLLSYVSALDRDFDRIVQFFQRVNICPLGSGAIAGNPFNIDRKRLADDLNFSGPTINSIDSTANRDLIYEFLFLCTSIGLSLGKFAEDFIIYNTKEFSFIELSDSFCTGSSLMPQKKNADSLELIRGKTGRLFGRMSGFMMTVKAIPTSYNKDLQEDKEALFDSFDTVTSIIRIATGVIESLKINKDNMAKSLSVDMLATDLAYYLVRKGVPFRAAHSLAGKCVGLAEQKKCSIKDLSIEDLAEISPFFEKDVVEIYDFEKSVEQYTSIGGTAKNAVLEQINTFKTK</sequence>
<name>A0A3M7P5Q4_BRAPC</name>
<dbReference type="FunFam" id="1.10.40.30:FF:000001">
    <property type="entry name" value="Argininosuccinate lyase"/>
    <property type="match status" value="1"/>
</dbReference>
<dbReference type="FunFam" id="1.10.275.10:FF:000002">
    <property type="entry name" value="Argininosuccinate lyase"/>
    <property type="match status" value="1"/>
</dbReference>
<dbReference type="CDD" id="cd01359">
    <property type="entry name" value="Argininosuccinate_lyase"/>
    <property type="match status" value="1"/>
</dbReference>
<keyword evidence="4" id="KW-0456">Lyase</keyword>
<dbReference type="InterPro" id="IPR008948">
    <property type="entry name" value="L-Aspartase-like"/>
</dbReference>
<dbReference type="EC" id="4.3.2.1" evidence="4"/>
<dbReference type="Gene3D" id="1.10.40.30">
    <property type="entry name" value="Fumarase/aspartase (C-terminal domain)"/>
    <property type="match status" value="1"/>
</dbReference>
<protein>
    <submittedName>
        <fullName evidence="4">Argininosuccinate lyase</fullName>
        <ecNumber evidence="4">4.3.2.1</ecNumber>
    </submittedName>
</protein>
<comment type="caution">
    <text evidence="4">The sequence shown here is derived from an EMBL/GenBank/DDBJ whole genome shotgun (WGS) entry which is preliminary data.</text>
</comment>
<dbReference type="OrthoDB" id="2561043at2759"/>
<dbReference type="GO" id="GO:0004056">
    <property type="term" value="F:argininosuccinate lyase activity"/>
    <property type="evidence" value="ECO:0007669"/>
    <property type="project" value="UniProtKB-EC"/>
</dbReference>
<keyword evidence="5" id="KW-1185">Reference proteome</keyword>
<feature type="non-terminal residue" evidence="4">
    <location>
        <position position="464"/>
    </location>
</feature>
<dbReference type="PRINTS" id="PR00149">
    <property type="entry name" value="FUMRATELYASE"/>
</dbReference>
<dbReference type="InterPro" id="IPR020557">
    <property type="entry name" value="Fumarate_lyase_CS"/>
</dbReference>
<dbReference type="PRINTS" id="PR00145">
    <property type="entry name" value="ARGSUCLYASE"/>
</dbReference>
<dbReference type="PROSITE" id="PS00163">
    <property type="entry name" value="FUMARATE_LYASES"/>
    <property type="match status" value="1"/>
</dbReference>
<dbReference type="InterPro" id="IPR029419">
    <property type="entry name" value="Arg_succ_lyase_C"/>
</dbReference>
<dbReference type="Pfam" id="PF00206">
    <property type="entry name" value="Lyase_1"/>
    <property type="match status" value="1"/>
</dbReference>
<dbReference type="STRING" id="10195.A0A3M7P5Q4"/>
<dbReference type="Gene3D" id="1.10.275.10">
    <property type="entry name" value="Fumarase/aspartase (N-terminal domain)"/>
    <property type="match status" value="1"/>
</dbReference>
<dbReference type="Gene3D" id="1.20.200.10">
    <property type="entry name" value="Fumarase/aspartase (Central domain)"/>
    <property type="match status" value="1"/>
</dbReference>
<dbReference type="PANTHER" id="PTHR43814">
    <property type="entry name" value="ARGININOSUCCINATE LYASE"/>
    <property type="match status" value="1"/>
</dbReference>
<proteinExistence type="inferred from homology"/>
<dbReference type="AlphaFoldDB" id="A0A3M7P5Q4"/>
<evidence type="ECO:0000313" key="5">
    <source>
        <dbReference type="Proteomes" id="UP000276133"/>
    </source>
</evidence>
<dbReference type="EMBL" id="REGN01013360">
    <property type="protein sequence ID" value="RMZ94024.1"/>
    <property type="molecule type" value="Genomic_DNA"/>
</dbReference>
<gene>
    <name evidence="4" type="ORF">BpHYR1_042778</name>
</gene>
<feature type="domain" description="Fumarate lyase N-terminal" evidence="2">
    <location>
        <begin position="17"/>
        <end position="311"/>
    </location>
</feature>
<dbReference type="NCBIfam" id="TIGR00838">
    <property type="entry name" value="argH"/>
    <property type="match status" value="1"/>
</dbReference>
<evidence type="ECO:0000259" key="3">
    <source>
        <dbReference type="Pfam" id="PF14698"/>
    </source>
</evidence>
<dbReference type="InterPro" id="IPR009049">
    <property type="entry name" value="Argininosuccinate_lyase"/>
</dbReference>
<dbReference type="HAMAP" id="MF_00006">
    <property type="entry name" value="Arg_succ_lyase"/>
    <property type="match status" value="1"/>
</dbReference>
<dbReference type="InterPro" id="IPR022761">
    <property type="entry name" value="Fumarate_lyase_N"/>
</dbReference>
<organism evidence="4 5">
    <name type="scientific">Brachionus plicatilis</name>
    <name type="common">Marine rotifer</name>
    <name type="synonym">Brachionus muelleri</name>
    <dbReference type="NCBI Taxonomy" id="10195"/>
    <lineage>
        <taxon>Eukaryota</taxon>
        <taxon>Metazoa</taxon>
        <taxon>Spiralia</taxon>
        <taxon>Gnathifera</taxon>
        <taxon>Rotifera</taxon>
        <taxon>Eurotatoria</taxon>
        <taxon>Monogononta</taxon>
        <taxon>Pseudotrocha</taxon>
        <taxon>Ploima</taxon>
        <taxon>Brachionidae</taxon>
        <taxon>Brachionus</taxon>
    </lineage>
</organism>
<comment type="similarity">
    <text evidence="1">Belongs to the lyase 1 family. Argininosuccinate lyase subfamily.</text>
</comment>
<reference evidence="4 5" key="1">
    <citation type="journal article" date="2018" name="Sci. Rep.">
        <title>Genomic signatures of local adaptation to the degree of environmental predictability in rotifers.</title>
        <authorList>
            <person name="Franch-Gras L."/>
            <person name="Hahn C."/>
            <person name="Garcia-Roger E.M."/>
            <person name="Carmona M.J."/>
            <person name="Serra M."/>
            <person name="Gomez A."/>
        </authorList>
    </citation>
    <scope>NUCLEOTIDE SEQUENCE [LARGE SCALE GENOMIC DNA]</scope>
    <source>
        <strain evidence="4">HYR1</strain>
    </source>
</reference>
<dbReference type="InterPro" id="IPR000362">
    <property type="entry name" value="Fumarate_lyase_fam"/>
</dbReference>
<evidence type="ECO:0000313" key="4">
    <source>
        <dbReference type="EMBL" id="RMZ94024.1"/>
    </source>
</evidence>
<feature type="domain" description="Argininosuccinate lyase C-terminal" evidence="3">
    <location>
        <begin position="374"/>
        <end position="441"/>
    </location>
</feature>